<reference evidence="2 3" key="2">
    <citation type="journal article" date="2012" name="Stand. Genomic Sci.">
        <title>Complete genome sequence of the orange-red pigmented, radioresistant Deinococcus proteolyticus type strain (MRP(T)).</title>
        <authorList>
            <person name="Copeland A."/>
            <person name="Zeytun A."/>
            <person name="Yassawong M."/>
            <person name="Nolan M."/>
            <person name="Lucas S."/>
            <person name="Hammon N."/>
            <person name="Deshpande S."/>
            <person name="Cheng J.F."/>
            <person name="Han C."/>
            <person name="Tapia R."/>
            <person name="Goodwin L.A."/>
            <person name="Pitluck S."/>
            <person name="Mavromatis K."/>
            <person name="Liolios K."/>
            <person name="Pagani I."/>
            <person name="Ivanova N."/>
            <person name="Mikhailova N."/>
            <person name="Pati A."/>
            <person name="Chen A."/>
            <person name="Palaniappan K."/>
            <person name="Land M."/>
            <person name="Hauser L."/>
            <person name="Jeffries C.D."/>
            <person name="Brambilla E.M."/>
            <person name="Rohde M."/>
            <person name="Sikorski J."/>
            <person name="Pukall R."/>
            <person name="Goker M."/>
            <person name="Detter J.C."/>
            <person name="Woyke T."/>
            <person name="Bristow J."/>
            <person name="Eisen J.A."/>
            <person name="Markowitz V."/>
            <person name="Hugenholtz P."/>
            <person name="Kyrpides N.C."/>
            <person name="Klenk H.P."/>
            <person name="Lapidus A."/>
        </authorList>
    </citation>
    <scope>NUCLEOTIDE SEQUENCE [LARGE SCALE GENOMIC DNA]</scope>
    <source>
        <strain evidence="3">ATCC 35074 / DSM 20540 / JCM 6276 / NBRC 101906 / NCIMB 13154 / VKM Ac-1939 / CCM 2703 / MRP</strain>
        <plasmid evidence="3">Plasmid pDEIPR02</plasmid>
    </source>
</reference>
<keyword evidence="2" id="KW-0614">Plasmid</keyword>
<accession>F0RQC3</accession>
<reference evidence="3" key="1">
    <citation type="submission" date="2011-02" db="EMBL/GenBank/DDBJ databases">
        <title>The complete sequence of plasmid2 of Deinococcus proteolyticus DSM 20540.</title>
        <authorList>
            <consortium name="US DOE Joint Genome Institute (JGI-PGF)"/>
            <person name="Lucas S."/>
            <person name="Copeland A."/>
            <person name="Lapidus A."/>
            <person name="Bruce D."/>
            <person name="Goodwin L."/>
            <person name="Pitluck S."/>
            <person name="Kyrpides N."/>
            <person name="Mavromatis K."/>
            <person name="Pagani I."/>
            <person name="Ivanova N."/>
            <person name="Ovchinnikova G."/>
            <person name="Zeytun A."/>
            <person name="Detter J.C."/>
            <person name="Han C."/>
            <person name="Land M."/>
            <person name="Hauser L."/>
            <person name="Markowitz V."/>
            <person name="Cheng J.-F."/>
            <person name="Hugenholtz P."/>
            <person name="Woyke T."/>
            <person name="Wu D."/>
            <person name="Pukall R."/>
            <person name="Steenblock K."/>
            <person name="Brambilla E."/>
            <person name="Klenk H.-P."/>
            <person name="Eisen J.A."/>
        </authorList>
    </citation>
    <scope>NUCLEOTIDE SEQUENCE [LARGE SCALE GENOMIC DNA]</scope>
    <source>
        <strain evidence="3">ATCC 35074 / DSM 20540 / JCM 6276 / NBRC 101906 / NCIMB 13154 / VKM Ac-1939 / CCM 2703 / MRP</strain>
        <plasmid evidence="3">Plasmid pDEIPR02</plasmid>
    </source>
</reference>
<dbReference type="HOGENOM" id="CLU_2786991_0_0_0"/>
<geneLocation type="plasmid" evidence="2 3">
    <name>pDEIPR02</name>
</geneLocation>
<dbReference type="EMBL" id="CP002538">
    <property type="protein sequence ID" value="ADY27482.1"/>
    <property type="molecule type" value="Genomic_DNA"/>
</dbReference>
<evidence type="ECO:0000313" key="2">
    <source>
        <dbReference type="EMBL" id="ADY27482.1"/>
    </source>
</evidence>
<feature type="compositionally biased region" description="Basic and acidic residues" evidence="1">
    <location>
        <begin position="1"/>
        <end position="11"/>
    </location>
</feature>
<organism evidence="2 3">
    <name type="scientific">Deinococcus proteolyticus (strain ATCC 35074 / DSM 20540 / JCM 6276 / NBRC 101906 / NCIMB 13154 / VKM Ac-1939 / CCM 2703 / MRP)</name>
    <dbReference type="NCBI Taxonomy" id="693977"/>
    <lineage>
        <taxon>Bacteria</taxon>
        <taxon>Thermotogati</taxon>
        <taxon>Deinococcota</taxon>
        <taxon>Deinococci</taxon>
        <taxon>Deinococcales</taxon>
        <taxon>Deinococcaceae</taxon>
        <taxon>Deinococcus</taxon>
    </lineage>
</organism>
<sequence>MSPRPDSEPRAEPCPAQWLREQTRARPGSLNSADLGGGLVLGRVLVNLRPDPNPVPPPLSSLEIPLLP</sequence>
<dbReference type="AlphaFoldDB" id="F0RQC3"/>
<proteinExistence type="predicted"/>
<keyword evidence="3" id="KW-1185">Reference proteome</keyword>
<dbReference type="Proteomes" id="UP000007718">
    <property type="component" value="Plasmid pDEIPR02"/>
</dbReference>
<feature type="region of interest" description="Disordered" evidence="1">
    <location>
        <begin position="1"/>
        <end position="36"/>
    </location>
</feature>
<dbReference type="KEGG" id="dpt:Deipr_2358"/>
<protein>
    <submittedName>
        <fullName evidence="2">Uncharacterized protein</fullName>
    </submittedName>
</protein>
<evidence type="ECO:0000256" key="1">
    <source>
        <dbReference type="SAM" id="MobiDB-lite"/>
    </source>
</evidence>
<name>F0RQC3_DEIPM</name>
<feature type="region of interest" description="Disordered" evidence="1">
    <location>
        <begin position="48"/>
        <end position="68"/>
    </location>
</feature>
<gene>
    <name evidence="2" type="ordered locus">Deipr_2358</name>
</gene>
<evidence type="ECO:0000313" key="3">
    <source>
        <dbReference type="Proteomes" id="UP000007718"/>
    </source>
</evidence>